<dbReference type="Gene3D" id="3.40.50.2300">
    <property type="match status" value="1"/>
</dbReference>
<dbReference type="PANTHER" id="PTHR47439">
    <property type="entry name" value="LOW MOLECULAR WEIGHT PHOSPHOTYROSINE PROTEIN PHOSPHATASE-RELATED"/>
    <property type="match status" value="1"/>
</dbReference>
<feature type="domain" description="Phosphotyrosine protein phosphatase I" evidence="5">
    <location>
        <begin position="7"/>
        <end position="156"/>
    </location>
</feature>
<reference evidence="6 7" key="1">
    <citation type="submission" date="2019-03" db="EMBL/GenBank/DDBJ databases">
        <title>Genomic Encyclopedia of Archaeal and Bacterial Type Strains, Phase II (KMG-II): from individual species to whole genera.</title>
        <authorList>
            <person name="Goeker M."/>
        </authorList>
    </citation>
    <scope>NUCLEOTIDE SEQUENCE [LARGE SCALE GENOMIC DNA]</scope>
    <source>
        <strain evidence="6 7">ATCC 25309</strain>
    </source>
</reference>
<keyword evidence="3" id="KW-0904">Protein phosphatase</keyword>
<dbReference type="RefSeq" id="WP_133797462.1">
    <property type="nucleotide sequence ID" value="NZ_SOCA01000016.1"/>
</dbReference>
<evidence type="ECO:0000259" key="5">
    <source>
        <dbReference type="SMART" id="SM00226"/>
    </source>
</evidence>
<evidence type="ECO:0000313" key="6">
    <source>
        <dbReference type="EMBL" id="TDU63079.1"/>
    </source>
</evidence>
<dbReference type="EMBL" id="SOCA01000016">
    <property type="protein sequence ID" value="TDU63079.1"/>
    <property type="molecule type" value="Genomic_DNA"/>
</dbReference>
<dbReference type="AlphaFoldDB" id="A0A4R7RIR4"/>
<dbReference type="InterPro" id="IPR036196">
    <property type="entry name" value="Ptyr_pPase_sf"/>
</dbReference>
<evidence type="ECO:0000256" key="2">
    <source>
        <dbReference type="ARBA" id="ARBA00022801"/>
    </source>
</evidence>
<keyword evidence="7" id="KW-1185">Reference proteome</keyword>
<dbReference type="GO" id="GO:0004725">
    <property type="term" value="F:protein tyrosine phosphatase activity"/>
    <property type="evidence" value="ECO:0007669"/>
    <property type="project" value="InterPro"/>
</dbReference>
<dbReference type="PRINTS" id="PR00719">
    <property type="entry name" value="LMWPTPASE"/>
</dbReference>
<protein>
    <submittedName>
        <fullName evidence="6">Protein-tyrosine phosphatase</fullName>
    </submittedName>
</protein>
<feature type="active site" description="Nucleophile" evidence="4">
    <location>
        <position position="13"/>
    </location>
</feature>
<comment type="caution">
    <text evidence="6">The sequence shown here is derived from an EMBL/GenBank/DDBJ whole genome shotgun (WGS) entry which is preliminary data.</text>
</comment>
<keyword evidence="2" id="KW-0378">Hydrolase</keyword>
<dbReference type="InterPro" id="IPR052995">
    <property type="entry name" value="LMW-PTP"/>
</dbReference>
<dbReference type="OrthoDB" id="9784339at2"/>
<organism evidence="6 7">
    <name type="scientific">Prosthecobacter fusiformis</name>
    <dbReference type="NCBI Taxonomy" id="48464"/>
    <lineage>
        <taxon>Bacteria</taxon>
        <taxon>Pseudomonadati</taxon>
        <taxon>Verrucomicrobiota</taxon>
        <taxon>Verrucomicrobiia</taxon>
        <taxon>Verrucomicrobiales</taxon>
        <taxon>Verrucomicrobiaceae</taxon>
        <taxon>Prosthecobacter</taxon>
    </lineage>
</organism>
<feature type="active site" description="Proton donor" evidence="4">
    <location>
        <position position="130"/>
    </location>
</feature>
<evidence type="ECO:0000256" key="3">
    <source>
        <dbReference type="ARBA" id="ARBA00022912"/>
    </source>
</evidence>
<dbReference type="FunFam" id="3.40.50.2300:FF:000113">
    <property type="entry name" value="Low molecular weight protein-tyrosine-phosphatase"/>
    <property type="match status" value="1"/>
</dbReference>
<comment type="similarity">
    <text evidence="1">Belongs to the low molecular weight phosphotyrosine protein phosphatase family.</text>
</comment>
<dbReference type="InterPro" id="IPR017867">
    <property type="entry name" value="Tyr_phospatase_low_mol_wt"/>
</dbReference>
<evidence type="ECO:0000256" key="1">
    <source>
        <dbReference type="ARBA" id="ARBA00011063"/>
    </source>
</evidence>
<proteinExistence type="inferred from homology"/>
<evidence type="ECO:0000256" key="4">
    <source>
        <dbReference type="PIRSR" id="PIRSR617867-1"/>
    </source>
</evidence>
<gene>
    <name evidence="6" type="ORF">EI77_04501</name>
</gene>
<sequence length="165" mass="18190">MSPSPSFKLLFVCLGNICRSPAAEGVMRRVITEAGLGDLVHIDSAGTAGWHTGKRADQRMMVAATARGFELTSFARQVRDTDLGEYDLILVMDQSNHQDLRAFDRESLHGTKVRLFCEFCSRHEETEVPDPYYGGPDGFEKVLDLLEDGCAGVLKHVQMAVASVK</sequence>
<name>A0A4R7RIR4_9BACT</name>
<accession>A0A4R7RIR4</accession>
<dbReference type="SMART" id="SM00226">
    <property type="entry name" value="LMWPc"/>
    <property type="match status" value="1"/>
</dbReference>
<dbReference type="SUPFAM" id="SSF52788">
    <property type="entry name" value="Phosphotyrosine protein phosphatases I"/>
    <property type="match status" value="1"/>
</dbReference>
<dbReference type="Proteomes" id="UP000295662">
    <property type="component" value="Unassembled WGS sequence"/>
</dbReference>
<dbReference type="Pfam" id="PF01451">
    <property type="entry name" value="LMWPc"/>
    <property type="match status" value="1"/>
</dbReference>
<dbReference type="InterPro" id="IPR023485">
    <property type="entry name" value="Ptyr_pPase"/>
</dbReference>
<dbReference type="CDD" id="cd16343">
    <property type="entry name" value="LMWPTP"/>
    <property type="match status" value="1"/>
</dbReference>
<evidence type="ECO:0000313" key="7">
    <source>
        <dbReference type="Proteomes" id="UP000295662"/>
    </source>
</evidence>
<feature type="active site" evidence="4">
    <location>
        <position position="19"/>
    </location>
</feature>
<dbReference type="PANTHER" id="PTHR47439:SF1">
    <property type="entry name" value="ACID PHOSPHATASE"/>
    <property type="match status" value="1"/>
</dbReference>